<sequence>MESIVKVNGNDFEYRVIAQSKVHEEWFSYIAIRQAGKAEMWQGLSGYVYGQRPRKGDIERLIARNHPSLPY</sequence>
<gene>
    <name evidence="1" type="ORF">PEDI_32670</name>
</gene>
<reference evidence="1 2" key="1">
    <citation type="submission" date="2021-12" db="EMBL/GenBank/DDBJ databases">
        <title>Genome sequencing of bacteria with rrn-lacking chromosome and rrn-plasmid.</title>
        <authorList>
            <person name="Anda M."/>
            <person name="Iwasaki W."/>
        </authorList>
    </citation>
    <scope>NUCLEOTIDE SEQUENCE [LARGE SCALE GENOMIC DNA]</scope>
    <source>
        <strain evidence="1 2">NBRC 15940</strain>
    </source>
</reference>
<comment type="caution">
    <text evidence="1">The sequence shown here is derived from an EMBL/GenBank/DDBJ whole genome shotgun (WGS) entry which is preliminary data.</text>
</comment>
<proteinExistence type="predicted"/>
<dbReference type="EMBL" id="BQKE01000002">
    <property type="protein sequence ID" value="GJM62715.1"/>
    <property type="molecule type" value="Genomic_DNA"/>
</dbReference>
<accession>A0AAN4W1D0</accession>
<organism evidence="1 2">
    <name type="scientific">Persicobacter diffluens</name>
    <dbReference type="NCBI Taxonomy" id="981"/>
    <lineage>
        <taxon>Bacteria</taxon>
        <taxon>Pseudomonadati</taxon>
        <taxon>Bacteroidota</taxon>
        <taxon>Cytophagia</taxon>
        <taxon>Cytophagales</taxon>
        <taxon>Persicobacteraceae</taxon>
        <taxon>Persicobacter</taxon>
    </lineage>
</organism>
<dbReference type="AlphaFoldDB" id="A0AAN4W1D0"/>
<evidence type="ECO:0000313" key="1">
    <source>
        <dbReference type="EMBL" id="GJM62715.1"/>
    </source>
</evidence>
<name>A0AAN4W1D0_9BACT</name>
<dbReference type="RefSeq" id="WP_338237957.1">
    <property type="nucleotide sequence ID" value="NZ_BQKE01000002.1"/>
</dbReference>
<dbReference type="Proteomes" id="UP001310022">
    <property type="component" value="Unassembled WGS sequence"/>
</dbReference>
<evidence type="ECO:0000313" key="2">
    <source>
        <dbReference type="Proteomes" id="UP001310022"/>
    </source>
</evidence>
<keyword evidence="2" id="KW-1185">Reference proteome</keyword>
<protein>
    <submittedName>
        <fullName evidence="1">Uncharacterized protein</fullName>
    </submittedName>
</protein>